<dbReference type="Gene3D" id="3.60.140.10">
    <property type="entry name" value="CNF1/YfiH-like putative cysteine hydrolases"/>
    <property type="match status" value="1"/>
</dbReference>
<evidence type="ECO:0000256" key="6">
    <source>
        <dbReference type="ARBA" id="ARBA00022833"/>
    </source>
</evidence>
<accession>A0A6J6L245</accession>
<comment type="similarity">
    <text evidence="2">Belongs to the purine nucleoside phosphorylase YfiH/LACC1 family.</text>
</comment>
<reference evidence="10" key="1">
    <citation type="submission" date="2020-05" db="EMBL/GenBank/DDBJ databases">
        <authorList>
            <person name="Chiriac C."/>
            <person name="Salcher M."/>
            <person name="Ghai R."/>
            <person name="Kavagutti S V."/>
        </authorList>
    </citation>
    <scope>NUCLEOTIDE SEQUENCE</scope>
</reference>
<dbReference type="AlphaFoldDB" id="A0A6J6L245"/>
<protein>
    <submittedName>
        <fullName evidence="10">Unannotated protein</fullName>
    </submittedName>
</protein>
<evidence type="ECO:0000256" key="4">
    <source>
        <dbReference type="ARBA" id="ARBA00022723"/>
    </source>
</evidence>
<gene>
    <name evidence="10" type="ORF">UFOPK2237_00767</name>
</gene>
<dbReference type="Pfam" id="PF02578">
    <property type="entry name" value="Cu-oxidase_4"/>
    <property type="match status" value="1"/>
</dbReference>
<dbReference type="CDD" id="cd16833">
    <property type="entry name" value="YfiH"/>
    <property type="match status" value="1"/>
</dbReference>
<dbReference type="GO" id="GO:0016787">
    <property type="term" value="F:hydrolase activity"/>
    <property type="evidence" value="ECO:0007669"/>
    <property type="project" value="UniProtKB-KW"/>
</dbReference>
<name>A0A6J6L245_9ZZZZ</name>
<evidence type="ECO:0000256" key="8">
    <source>
        <dbReference type="ARBA" id="ARBA00048968"/>
    </source>
</evidence>
<sequence>MNAQVFGRVSIEGIQAIALSRNGGTSLAPFGALNLASYVGDSAENVSANLAIAKGLVSASEIAVMNAEHGNTVHVVSEPGVALPGDGLITKQTDLALVALAADCVPFGLVDSVNSVIAVGHAGWRGVLANVMQALLDEFVASGAQLKHTQAIIGPAICAKCYEVPAERVEQFRDVRPEAIAATRNLDLIAGVKSVLATQVTKIHEISGCTLESSDLFSYRRAAGEPTGRGGLVIAISAS</sequence>
<organism evidence="10">
    <name type="scientific">freshwater metagenome</name>
    <dbReference type="NCBI Taxonomy" id="449393"/>
    <lineage>
        <taxon>unclassified sequences</taxon>
        <taxon>metagenomes</taxon>
        <taxon>ecological metagenomes</taxon>
    </lineage>
</organism>
<keyword evidence="4" id="KW-0479">Metal-binding</keyword>
<dbReference type="InterPro" id="IPR038371">
    <property type="entry name" value="Cu_polyphenol_OxRdtase_sf"/>
</dbReference>
<keyword evidence="6" id="KW-0862">Zinc</keyword>
<keyword evidence="3" id="KW-0808">Transferase</keyword>
<evidence type="ECO:0000256" key="1">
    <source>
        <dbReference type="ARBA" id="ARBA00000553"/>
    </source>
</evidence>
<dbReference type="EMBL" id="CAEZWI010000089">
    <property type="protein sequence ID" value="CAB4655596.1"/>
    <property type="molecule type" value="Genomic_DNA"/>
</dbReference>
<comment type="catalytic activity">
    <reaction evidence="7">
        <text>adenosine + H2O + H(+) = inosine + NH4(+)</text>
        <dbReference type="Rhea" id="RHEA:24408"/>
        <dbReference type="ChEBI" id="CHEBI:15377"/>
        <dbReference type="ChEBI" id="CHEBI:15378"/>
        <dbReference type="ChEBI" id="CHEBI:16335"/>
        <dbReference type="ChEBI" id="CHEBI:17596"/>
        <dbReference type="ChEBI" id="CHEBI:28938"/>
        <dbReference type="EC" id="3.5.4.4"/>
    </reaction>
    <physiologicalReaction direction="left-to-right" evidence="7">
        <dbReference type="Rhea" id="RHEA:24409"/>
    </physiologicalReaction>
</comment>
<dbReference type="InterPro" id="IPR003730">
    <property type="entry name" value="Cu_polyphenol_OxRdtase"/>
</dbReference>
<dbReference type="GO" id="GO:0005507">
    <property type="term" value="F:copper ion binding"/>
    <property type="evidence" value="ECO:0007669"/>
    <property type="project" value="TreeGrafter"/>
</dbReference>
<dbReference type="SUPFAM" id="SSF64438">
    <property type="entry name" value="CNF1/YfiH-like putative cysteine hydrolases"/>
    <property type="match status" value="1"/>
</dbReference>
<dbReference type="PANTHER" id="PTHR30616:SF2">
    <property type="entry name" value="PURINE NUCLEOSIDE PHOSPHORYLASE LACC1"/>
    <property type="match status" value="1"/>
</dbReference>
<evidence type="ECO:0000313" key="10">
    <source>
        <dbReference type="EMBL" id="CAB4655596.1"/>
    </source>
</evidence>
<dbReference type="PANTHER" id="PTHR30616">
    <property type="entry name" value="UNCHARACTERIZED PROTEIN YFIH"/>
    <property type="match status" value="1"/>
</dbReference>
<dbReference type="InterPro" id="IPR011324">
    <property type="entry name" value="Cytotoxic_necrot_fac-like_cat"/>
</dbReference>
<comment type="catalytic activity">
    <reaction evidence="9">
        <text>S-methyl-5'-thioadenosine + phosphate = 5-(methylsulfanyl)-alpha-D-ribose 1-phosphate + adenine</text>
        <dbReference type="Rhea" id="RHEA:11852"/>
        <dbReference type="ChEBI" id="CHEBI:16708"/>
        <dbReference type="ChEBI" id="CHEBI:17509"/>
        <dbReference type="ChEBI" id="CHEBI:43474"/>
        <dbReference type="ChEBI" id="CHEBI:58533"/>
        <dbReference type="EC" id="2.4.2.28"/>
    </reaction>
    <physiologicalReaction direction="left-to-right" evidence="9">
        <dbReference type="Rhea" id="RHEA:11853"/>
    </physiologicalReaction>
</comment>
<proteinExistence type="inferred from homology"/>
<comment type="catalytic activity">
    <reaction evidence="1">
        <text>inosine + phosphate = alpha-D-ribose 1-phosphate + hypoxanthine</text>
        <dbReference type="Rhea" id="RHEA:27646"/>
        <dbReference type="ChEBI" id="CHEBI:17368"/>
        <dbReference type="ChEBI" id="CHEBI:17596"/>
        <dbReference type="ChEBI" id="CHEBI:43474"/>
        <dbReference type="ChEBI" id="CHEBI:57720"/>
        <dbReference type="EC" id="2.4.2.1"/>
    </reaction>
    <physiologicalReaction direction="left-to-right" evidence="1">
        <dbReference type="Rhea" id="RHEA:27647"/>
    </physiologicalReaction>
</comment>
<evidence type="ECO:0000256" key="3">
    <source>
        <dbReference type="ARBA" id="ARBA00022679"/>
    </source>
</evidence>
<comment type="catalytic activity">
    <reaction evidence="8">
        <text>adenosine + phosphate = alpha-D-ribose 1-phosphate + adenine</text>
        <dbReference type="Rhea" id="RHEA:27642"/>
        <dbReference type="ChEBI" id="CHEBI:16335"/>
        <dbReference type="ChEBI" id="CHEBI:16708"/>
        <dbReference type="ChEBI" id="CHEBI:43474"/>
        <dbReference type="ChEBI" id="CHEBI:57720"/>
        <dbReference type="EC" id="2.4.2.1"/>
    </reaction>
    <physiologicalReaction direction="left-to-right" evidence="8">
        <dbReference type="Rhea" id="RHEA:27643"/>
    </physiologicalReaction>
</comment>
<evidence type="ECO:0000256" key="9">
    <source>
        <dbReference type="ARBA" id="ARBA00049893"/>
    </source>
</evidence>
<evidence type="ECO:0000256" key="7">
    <source>
        <dbReference type="ARBA" id="ARBA00047989"/>
    </source>
</evidence>
<keyword evidence="5" id="KW-0378">Hydrolase</keyword>
<dbReference type="GO" id="GO:0017061">
    <property type="term" value="F:S-methyl-5-thioadenosine phosphorylase activity"/>
    <property type="evidence" value="ECO:0007669"/>
    <property type="project" value="UniProtKB-EC"/>
</dbReference>
<evidence type="ECO:0000256" key="2">
    <source>
        <dbReference type="ARBA" id="ARBA00007353"/>
    </source>
</evidence>
<evidence type="ECO:0000256" key="5">
    <source>
        <dbReference type="ARBA" id="ARBA00022801"/>
    </source>
</evidence>